<dbReference type="GO" id="GO:0043565">
    <property type="term" value="F:sequence-specific DNA binding"/>
    <property type="evidence" value="ECO:0007669"/>
    <property type="project" value="InterPro"/>
</dbReference>
<evidence type="ECO:0000256" key="3">
    <source>
        <dbReference type="ARBA" id="ARBA00023163"/>
    </source>
</evidence>
<dbReference type="InterPro" id="IPR020449">
    <property type="entry name" value="Tscrpt_reg_AraC-type_HTH"/>
</dbReference>
<dbReference type="EMBL" id="QRJR01000055">
    <property type="protein sequence ID" value="RHH38254.1"/>
    <property type="molecule type" value="Genomic_DNA"/>
</dbReference>
<dbReference type="Proteomes" id="UP000283329">
    <property type="component" value="Unassembled WGS sequence"/>
</dbReference>
<protein>
    <submittedName>
        <fullName evidence="5">Helix-turn-helix domain-containing protein</fullName>
    </submittedName>
</protein>
<dbReference type="GO" id="GO:0003700">
    <property type="term" value="F:DNA-binding transcription factor activity"/>
    <property type="evidence" value="ECO:0007669"/>
    <property type="project" value="InterPro"/>
</dbReference>
<sequence>MQYAAHIAPVNKRYIPHKTGSHSLWSGELLREGEYRINEVCFIVGFNNPSYFARCFQKQFGILPKDYVKKGS</sequence>
<accession>A0A414WPF6</accession>
<dbReference type="AlphaFoldDB" id="A0A414WPF6"/>
<dbReference type="Gene3D" id="1.10.10.60">
    <property type="entry name" value="Homeodomain-like"/>
    <property type="match status" value="1"/>
</dbReference>
<feature type="domain" description="HTH araC/xylS-type" evidence="4">
    <location>
        <begin position="28"/>
        <end position="70"/>
    </location>
</feature>
<keyword evidence="2" id="KW-0238">DNA-binding</keyword>
<keyword evidence="3" id="KW-0804">Transcription</keyword>
<evidence type="ECO:0000259" key="4">
    <source>
        <dbReference type="PROSITE" id="PS01124"/>
    </source>
</evidence>
<reference evidence="5 6" key="1">
    <citation type="submission" date="2018-08" db="EMBL/GenBank/DDBJ databases">
        <title>A genome reference for cultivated species of the human gut microbiota.</title>
        <authorList>
            <person name="Zou Y."/>
            <person name="Xue W."/>
            <person name="Luo G."/>
        </authorList>
    </citation>
    <scope>NUCLEOTIDE SEQUENCE [LARGE SCALE GENOMIC DNA]</scope>
    <source>
        <strain evidence="5 6">AM17-48</strain>
    </source>
</reference>
<evidence type="ECO:0000313" key="5">
    <source>
        <dbReference type="EMBL" id="RHH38254.1"/>
    </source>
</evidence>
<dbReference type="InterPro" id="IPR018060">
    <property type="entry name" value="HTH_AraC"/>
</dbReference>
<comment type="caution">
    <text evidence="5">The sequence shown here is derived from an EMBL/GenBank/DDBJ whole genome shotgun (WGS) entry which is preliminary data.</text>
</comment>
<organism evidence="5 6">
    <name type="scientific">Bacteroides ovatus</name>
    <dbReference type="NCBI Taxonomy" id="28116"/>
    <lineage>
        <taxon>Bacteria</taxon>
        <taxon>Pseudomonadati</taxon>
        <taxon>Bacteroidota</taxon>
        <taxon>Bacteroidia</taxon>
        <taxon>Bacteroidales</taxon>
        <taxon>Bacteroidaceae</taxon>
        <taxon>Bacteroides</taxon>
    </lineage>
</organism>
<dbReference type="InterPro" id="IPR009057">
    <property type="entry name" value="Homeodomain-like_sf"/>
</dbReference>
<dbReference type="PRINTS" id="PR00032">
    <property type="entry name" value="HTHARAC"/>
</dbReference>
<keyword evidence="1" id="KW-0805">Transcription regulation</keyword>
<dbReference type="Pfam" id="PF12833">
    <property type="entry name" value="HTH_18"/>
    <property type="match status" value="1"/>
</dbReference>
<proteinExistence type="predicted"/>
<evidence type="ECO:0000256" key="2">
    <source>
        <dbReference type="ARBA" id="ARBA00023125"/>
    </source>
</evidence>
<evidence type="ECO:0000313" key="6">
    <source>
        <dbReference type="Proteomes" id="UP000283329"/>
    </source>
</evidence>
<evidence type="ECO:0000256" key="1">
    <source>
        <dbReference type="ARBA" id="ARBA00023015"/>
    </source>
</evidence>
<dbReference type="SUPFAM" id="SSF46689">
    <property type="entry name" value="Homeodomain-like"/>
    <property type="match status" value="1"/>
</dbReference>
<dbReference type="PROSITE" id="PS01124">
    <property type="entry name" value="HTH_ARAC_FAMILY_2"/>
    <property type="match status" value="1"/>
</dbReference>
<gene>
    <name evidence="5" type="ORF">DW206_26380</name>
</gene>
<name>A0A414WPF6_BACOV</name>